<gene>
    <name evidence="5" type="primary">xerC_1</name>
    <name evidence="5" type="ORF">CRYO30217_00415</name>
</gene>
<dbReference type="Pfam" id="PF00589">
    <property type="entry name" value="Phage_integrase"/>
    <property type="match status" value="1"/>
</dbReference>
<evidence type="ECO:0000259" key="4">
    <source>
        <dbReference type="PROSITE" id="PS51898"/>
    </source>
</evidence>
<evidence type="ECO:0000256" key="3">
    <source>
        <dbReference type="ARBA" id="ARBA00023172"/>
    </source>
</evidence>
<dbReference type="PANTHER" id="PTHR30349:SF64">
    <property type="entry name" value="PROPHAGE INTEGRASE INTD-RELATED"/>
    <property type="match status" value="1"/>
</dbReference>
<accession>A0A916NFD9</accession>
<protein>
    <submittedName>
        <fullName evidence="5">Tyrosine recombinase XerC</fullName>
    </submittedName>
</protein>
<organism evidence="5 6">
    <name type="scientific">Parvicella tangerina</name>
    <dbReference type="NCBI Taxonomy" id="2829795"/>
    <lineage>
        <taxon>Bacteria</taxon>
        <taxon>Pseudomonadati</taxon>
        <taxon>Bacteroidota</taxon>
        <taxon>Flavobacteriia</taxon>
        <taxon>Flavobacteriales</taxon>
        <taxon>Parvicellaceae</taxon>
        <taxon>Parvicella</taxon>
    </lineage>
</organism>
<dbReference type="InterPro" id="IPR050090">
    <property type="entry name" value="Tyrosine_recombinase_XerCD"/>
</dbReference>
<name>A0A916NFD9_9FLAO</name>
<keyword evidence="3" id="KW-0233">DNA recombination</keyword>
<dbReference type="Pfam" id="PF13102">
    <property type="entry name" value="Phage_int_SAM_5"/>
    <property type="match status" value="1"/>
</dbReference>
<dbReference type="Gene3D" id="1.10.150.130">
    <property type="match status" value="1"/>
</dbReference>
<dbReference type="EMBL" id="OU015584">
    <property type="protein sequence ID" value="CAG5077529.1"/>
    <property type="molecule type" value="Genomic_DNA"/>
</dbReference>
<dbReference type="SUPFAM" id="SSF56349">
    <property type="entry name" value="DNA breaking-rejoining enzymes"/>
    <property type="match status" value="1"/>
</dbReference>
<dbReference type="GO" id="GO:0003677">
    <property type="term" value="F:DNA binding"/>
    <property type="evidence" value="ECO:0007669"/>
    <property type="project" value="UniProtKB-KW"/>
</dbReference>
<evidence type="ECO:0000256" key="1">
    <source>
        <dbReference type="ARBA" id="ARBA00008857"/>
    </source>
</evidence>
<dbReference type="Gene3D" id="1.10.443.10">
    <property type="entry name" value="Intergrase catalytic core"/>
    <property type="match status" value="1"/>
</dbReference>
<dbReference type="PROSITE" id="PS51898">
    <property type="entry name" value="TYR_RECOMBINASE"/>
    <property type="match status" value="1"/>
</dbReference>
<evidence type="ECO:0000313" key="5">
    <source>
        <dbReference type="EMBL" id="CAG5077529.1"/>
    </source>
</evidence>
<dbReference type="Proteomes" id="UP000683507">
    <property type="component" value="Chromosome"/>
</dbReference>
<proteinExistence type="inferred from homology"/>
<dbReference type="AlphaFoldDB" id="A0A916NFD9"/>
<dbReference type="PANTHER" id="PTHR30349">
    <property type="entry name" value="PHAGE INTEGRASE-RELATED"/>
    <property type="match status" value="1"/>
</dbReference>
<dbReference type="InterPro" id="IPR035386">
    <property type="entry name" value="Arm-DNA-bind_5"/>
</dbReference>
<dbReference type="KEGG" id="ptan:CRYO30217_00415"/>
<feature type="domain" description="Tyr recombinase" evidence="4">
    <location>
        <begin position="239"/>
        <end position="438"/>
    </location>
</feature>
<dbReference type="GO" id="GO:0006310">
    <property type="term" value="P:DNA recombination"/>
    <property type="evidence" value="ECO:0007669"/>
    <property type="project" value="UniProtKB-KW"/>
</dbReference>
<dbReference type="InterPro" id="IPR002104">
    <property type="entry name" value="Integrase_catalytic"/>
</dbReference>
<dbReference type="GO" id="GO:0015074">
    <property type="term" value="P:DNA integration"/>
    <property type="evidence" value="ECO:0007669"/>
    <property type="project" value="InterPro"/>
</dbReference>
<dbReference type="InterPro" id="IPR011010">
    <property type="entry name" value="DNA_brk_join_enz"/>
</dbReference>
<dbReference type="RefSeq" id="WP_258540650.1">
    <property type="nucleotide sequence ID" value="NZ_OU015584.1"/>
</dbReference>
<keyword evidence="6" id="KW-1185">Reference proteome</keyword>
<dbReference type="InterPro" id="IPR025269">
    <property type="entry name" value="SAM-like_dom"/>
</dbReference>
<dbReference type="InterPro" id="IPR010998">
    <property type="entry name" value="Integrase_recombinase_N"/>
</dbReference>
<evidence type="ECO:0000313" key="6">
    <source>
        <dbReference type="Proteomes" id="UP000683507"/>
    </source>
</evidence>
<reference evidence="5" key="1">
    <citation type="submission" date="2021-04" db="EMBL/GenBank/DDBJ databases">
        <authorList>
            <person name="Rodrigo-Torres L."/>
            <person name="Arahal R. D."/>
            <person name="Lucena T."/>
        </authorList>
    </citation>
    <scope>NUCLEOTIDE SEQUENCE</scope>
    <source>
        <strain evidence="5">AS29M-1</strain>
    </source>
</reference>
<evidence type="ECO:0000256" key="2">
    <source>
        <dbReference type="ARBA" id="ARBA00023125"/>
    </source>
</evidence>
<sequence>MKYKMNYRFYLEKRFKKGTNTVEAKRLEKQGKPIGKYLNPNETAINIGITYNERYLKVGTGIRVLAKHFNVDKQRVLSSHPDCVEINNKLEHIKSSIKNRHYSLVLKGKTPSIATIKSIMEEEAKGIAARLDTTDFFKIFDKYMEEKSKMIKHQTFKNYQTFRTCMVDFVKAGYKLNIDAIDEVFWNQFYTFCAEEKNYLNNTTAKQVRCLKTFCNWMYEKNYIDHQEYKKIPDREEDGEIIYLTWDEIEAIKNYDFDFKPRLGVVRDQFIFQIHTGQRIGDILKCKISDIMFDADTKQHYWKNYQEKGSRTKATYIPLSETAMQIVNKYAEDRPTDSYLFPSKSRQAINGDIKEICRYAGLDSEITITRYSGKKKVSITKEKWEMITSHIARKTFISQGLRNGIPKDIIMKITGHKDERSVRHYLNLDKEFISKEALRVWK</sequence>
<comment type="similarity">
    <text evidence="1">Belongs to the 'phage' integrase family.</text>
</comment>
<keyword evidence="2" id="KW-0238">DNA-binding</keyword>
<dbReference type="InterPro" id="IPR013762">
    <property type="entry name" value="Integrase-like_cat_sf"/>
</dbReference>
<dbReference type="Pfam" id="PF17293">
    <property type="entry name" value="Arm-DNA-bind_5"/>
    <property type="match status" value="1"/>
</dbReference>